<feature type="transmembrane region" description="Helical" evidence="1">
    <location>
        <begin position="12"/>
        <end position="32"/>
    </location>
</feature>
<proteinExistence type="predicted"/>
<evidence type="ECO:0000313" key="2">
    <source>
        <dbReference type="EMBL" id="KKS85899.1"/>
    </source>
</evidence>
<evidence type="ECO:0000313" key="3">
    <source>
        <dbReference type="Proteomes" id="UP000034543"/>
    </source>
</evidence>
<feature type="transmembrane region" description="Helical" evidence="1">
    <location>
        <begin position="67"/>
        <end position="87"/>
    </location>
</feature>
<dbReference type="EMBL" id="LCFB01000004">
    <property type="protein sequence ID" value="KKS85899.1"/>
    <property type="molecule type" value="Genomic_DNA"/>
</dbReference>
<keyword evidence="1" id="KW-1133">Transmembrane helix</keyword>
<dbReference type="Proteomes" id="UP000034543">
    <property type="component" value="Unassembled WGS sequence"/>
</dbReference>
<sequence length="88" mass="9949">MRVHHDSYHETFHLLILFLLIFTGFATFMHTAGSPERQLSVGITTAVAYALWGIIHHANDLNWKIVVEYAALASFGILMLWILLVVIA</sequence>
<evidence type="ECO:0000256" key="1">
    <source>
        <dbReference type="SAM" id="Phobius"/>
    </source>
</evidence>
<feature type="transmembrane region" description="Helical" evidence="1">
    <location>
        <begin position="38"/>
        <end position="55"/>
    </location>
</feature>
<protein>
    <submittedName>
        <fullName evidence="2">Uncharacterized protein</fullName>
    </submittedName>
</protein>
<name>A0A0G1CK73_9BACT</name>
<dbReference type="AlphaFoldDB" id="A0A0G1CK73"/>
<reference evidence="2 3" key="1">
    <citation type="journal article" date="2015" name="Nature">
        <title>rRNA introns, odd ribosomes, and small enigmatic genomes across a large radiation of phyla.</title>
        <authorList>
            <person name="Brown C.T."/>
            <person name="Hug L.A."/>
            <person name="Thomas B.C."/>
            <person name="Sharon I."/>
            <person name="Castelle C.J."/>
            <person name="Singh A."/>
            <person name="Wilkins M.J."/>
            <person name="Williams K.H."/>
            <person name="Banfield J.F."/>
        </authorList>
    </citation>
    <scope>NUCLEOTIDE SEQUENCE [LARGE SCALE GENOMIC DNA]</scope>
</reference>
<dbReference type="STRING" id="1618436.UV59_C0004G0047"/>
<keyword evidence="1" id="KW-0472">Membrane</keyword>
<gene>
    <name evidence="2" type="ORF">UV59_C0004G0047</name>
</gene>
<accession>A0A0G1CK73</accession>
<comment type="caution">
    <text evidence="2">The sequence shown here is derived from an EMBL/GenBank/DDBJ whole genome shotgun (WGS) entry which is preliminary data.</text>
</comment>
<organism evidence="2 3">
    <name type="scientific">Candidatus Gottesmanbacteria bacterium GW2011_GWA1_43_11</name>
    <dbReference type="NCBI Taxonomy" id="1618436"/>
    <lineage>
        <taxon>Bacteria</taxon>
        <taxon>Candidatus Gottesmaniibacteriota</taxon>
    </lineage>
</organism>
<keyword evidence="1" id="KW-0812">Transmembrane</keyword>